<sequence>MKSFQRPTQHADSKHLFFQRPVVRSTKETCHIFGIQESHNTFKGLHEYSFKASR</sequence>
<evidence type="ECO:0000313" key="1">
    <source>
        <dbReference type="EMBL" id="MEE1971073.1"/>
    </source>
</evidence>
<accession>A0ABU7IEC3</accession>
<organism evidence="1 2">
    <name type="scientific">Maribacter flavus</name>
    <dbReference type="NCBI Taxonomy" id="1658664"/>
    <lineage>
        <taxon>Bacteria</taxon>
        <taxon>Pseudomonadati</taxon>
        <taxon>Bacteroidota</taxon>
        <taxon>Flavobacteriia</taxon>
        <taxon>Flavobacteriales</taxon>
        <taxon>Flavobacteriaceae</taxon>
        <taxon>Maribacter</taxon>
    </lineage>
</organism>
<gene>
    <name evidence="1" type="ORF">V1H85_01360</name>
</gene>
<dbReference type="RefSeq" id="WP_161598203.1">
    <property type="nucleotide sequence ID" value="NZ_JAZDDF010000001.1"/>
</dbReference>
<keyword evidence="2" id="KW-1185">Reference proteome</keyword>
<protein>
    <submittedName>
        <fullName evidence="1">Uncharacterized protein</fullName>
    </submittedName>
</protein>
<dbReference type="EMBL" id="JAZDDF010000001">
    <property type="protein sequence ID" value="MEE1971073.1"/>
    <property type="molecule type" value="Genomic_DNA"/>
</dbReference>
<evidence type="ECO:0000313" key="2">
    <source>
        <dbReference type="Proteomes" id="UP001343698"/>
    </source>
</evidence>
<comment type="caution">
    <text evidence="1">The sequence shown here is derived from an EMBL/GenBank/DDBJ whole genome shotgun (WGS) entry which is preliminary data.</text>
</comment>
<dbReference type="Proteomes" id="UP001343698">
    <property type="component" value="Unassembled WGS sequence"/>
</dbReference>
<reference evidence="1 2" key="1">
    <citation type="submission" date="2024-01" db="EMBL/GenBank/DDBJ databases">
        <title>Maribacter spp. originated from different algae showed divergent polysaccharides utilization ability.</title>
        <authorList>
            <person name="Wang H."/>
            <person name="Wu Y."/>
        </authorList>
    </citation>
    <scope>NUCLEOTIDE SEQUENCE [LARGE SCALE GENOMIC DNA]</scope>
    <source>
        <strain evidence="1 2">KPT27_14</strain>
    </source>
</reference>
<name>A0ABU7IEC3_9FLAO</name>
<proteinExistence type="predicted"/>